<dbReference type="PANTHER" id="PTHR15710">
    <property type="entry name" value="E3 UBIQUITIN-PROTEIN LIGASE PRAJA"/>
    <property type="match status" value="1"/>
</dbReference>
<dbReference type="GO" id="GO:0008270">
    <property type="term" value="F:zinc ion binding"/>
    <property type="evidence" value="ECO:0007669"/>
    <property type="project" value="UniProtKB-KW"/>
</dbReference>
<dbReference type="PANTHER" id="PTHR15710:SF183">
    <property type="entry name" value="OS12G0139201 PROTEIN"/>
    <property type="match status" value="1"/>
</dbReference>
<organism evidence="6 7">
    <name type="scientific">Digitaria exilis</name>
    <dbReference type="NCBI Taxonomy" id="1010633"/>
    <lineage>
        <taxon>Eukaryota</taxon>
        <taxon>Viridiplantae</taxon>
        <taxon>Streptophyta</taxon>
        <taxon>Embryophyta</taxon>
        <taxon>Tracheophyta</taxon>
        <taxon>Spermatophyta</taxon>
        <taxon>Magnoliopsida</taxon>
        <taxon>Liliopsida</taxon>
        <taxon>Poales</taxon>
        <taxon>Poaceae</taxon>
        <taxon>PACMAD clade</taxon>
        <taxon>Panicoideae</taxon>
        <taxon>Panicodae</taxon>
        <taxon>Paniceae</taxon>
        <taxon>Anthephorinae</taxon>
        <taxon>Digitaria</taxon>
    </lineage>
</organism>
<keyword evidence="3" id="KW-0862">Zinc</keyword>
<evidence type="ECO:0000259" key="5">
    <source>
        <dbReference type="PROSITE" id="PS50089"/>
    </source>
</evidence>
<evidence type="ECO:0000313" key="6">
    <source>
        <dbReference type="EMBL" id="KAF8641820.1"/>
    </source>
</evidence>
<dbReference type="Proteomes" id="UP000636709">
    <property type="component" value="Unassembled WGS sequence"/>
</dbReference>
<evidence type="ECO:0000256" key="3">
    <source>
        <dbReference type="ARBA" id="ARBA00022833"/>
    </source>
</evidence>
<dbReference type="Gene3D" id="3.30.40.10">
    <property type="entry name" value="Zinc/RING finger domain, C3HC4 (zinc finger)"/>
    <property type="match status" value="1"/>
</dbReference>
<comment type="caution">
    <text evidence="6">The sequence shown here is derived from an EMBL/GenBank/DDBJ whole genome shotgun (WGS) entry which is preliminary data.</text>
</comment>
<reference evidence="6" key="1">
    <citation type="submission" date="2020-07" db="EMBL/GenBank/DDBJ databases">
        <title>Genome sequence and genetic diversity analysis of an under-domesticated orphan crop, white fonio (Digitaria exilis).</title>
        <authorList>
            <person name="Bennetzen J.L."/>
            <person name="Chen S."/>
            <person name="Ma X."/>
            <person name="Wang X."/>
            <person name="Yssel A.E.J."/>
            <person name="Chaluvadi S.R."/>
            <person name="Johnson M."/>
            <person name="Gangashetty P."/>
            <person name="Hamidou F."/>
            <person name="Sanogo M.D."/>
            <person name="Zwaenepoel A."/>
            <person name="Wallace J."/>
            <person name="Van De Peer Y."/>
            <person name="Van Deynze A."/>
        </authorList>
    </citation>
    <scope>NUCLEOTIDE SEQUENCE</scope>
    <source>
        <tissue evidence="6">Leaves</tissue>
    </source>
</reference>
<dbReference type="GO" id="GO:0016567">
    <property type="term" value="P:protein ubiquitination"/>
    <property type="evidence" value="ECO:0007669"/>
    <property type="project" value="TreeGrafter"/>
</dbReference>
<keyword evidence="7" id="KW-1185">Reference proteome</keyword>
<keyword evidence="2 4" id="KW-0863">Zinc-finger</keyword>
<dbReference type="Pfam" id="PF17123">
    <property type="entry name" value="zf-RING_11"/>
    <property type="match status" value="1"/>
</dbReference>
<dbReference type="GO" id="GO:0005737">
    <property type="term" value="C:cytoplasm"/>
    <property type="evidence" value="ECO:0007669"/>
    <property type="project" value="TreeGrafter"/>
</dbReference>
<dbReference type="OrthoDB" id="3365801at2759"/>
<dbReference type="EMBL" id="JACEFO010003304">
    <property type="protein sequence ID" value="KAF8641820.1"/>
    <property type="molecule type" value="Genomic_DNA"/>
</dbReference>
<evidence type="ECO:0000256" key="2">
    <source>
        <dbReference type="ARBA" id="ARBA00022771"/>
    </source>
</evidence>
<keyword evidence="1" id="KW-0479">Metal-binding</keyword>
<dbReference type="AlphaFoldDB" id="A0A835DSN1"/>
<evidence type="ECO:0000256" key="1">
    <source>
        <dbReference type="ARBA" id="ARBA00022723"/>
    </source>
</evidence>
<dbReference type="InterPro" id="IPR013083">
    <property type="entry name" value="Znf_RING/FYVE/PHD"/>
</dbReference>
<dbReference type="SUPFAM" id="SSF57850">
    <property type="entry name" value="RING/U-box"/>
    <property type="match status" value="1"/>
</dbReference>
<sequence length="174" mass="19708">MEIGERDIVYPPIHEGIRWGEPVYRVVLSDQTETIQFMDPMSREEALLRVQEMLRQGLREGRYLARDFYPQDANDTRMQLPQDAVEGHGLDEAYGEHCFGVAPASSEAVVGLPEMGAKDGECSVCLENFEAGNNKLRMMPCSHSFHEQCIFNWLRINHVCRLPSSSRGMDGSLC</sequence>
<protein>
    <recommendedName>
        <fullName evidence="5">RING-type domain-containing protein</fullName>
    </recommendedName>
</protein>
<evidence type="ECO:0000256" key="4">
    <source>
        <dbReference type="PROSITE-ProRule" id="PRU00175"/>
    </source>
</evidence>
<dbReference type="GO" id="GO:0061630">
    <property type="term" value="F:ubiquitin protein ligase activity"/>
    <property type="evidence" value="ECO:0007669"/>
    <property type="project" value="TreeGrafter"/>
</dbReference>
<accession>A0A835DSN1</accession>
<evidence type="ECO:0000313" key="7">
    <source>
        <dbReference type="Proteomes" id="UP000636709"/>
    </source>
</evidence>
<dbReference type="SMART" id="SM00184">
    <property type="entry name" value="RING"/>
    <property type="match status" value="1"/>
</dbReference>
<gene>
    <name evidence="6" type="ORF">HU200_067516</name>
</gene>
<feature type="domain" description="RING-type" evidence="5">
    <location>
        <begin position="122"/>
        <end position="160"/>
    </location>
</feature>
<dbReference type="InterPro" id="IPR001841">
    <property type="entry name" value="Znf_RING"/>
</dbReference>
<dbReference type="PROSITE" id="PS50089">
    <property type="entry name" value="ZF_RING_2"/>
    <property type="match status" value="1"/>
</dbReference>
<dbReference type="Gramene" id="Dexi8A01G0002750.1">
    <property type="protein sequence ID" value="Dexi8A01G0002750.1:cds"/>
    <property type="gene ID" value="Dexi8A01G0002750"/>
</dbReference>
<proteinExistence type="predicted"/>
<name>A0A835DSN1_9POAL</name>